<proteinExistence type="predicted"/>
<feature type="domain" description="Galactosyltransferase C-terminal" evidence="3">
    <location>
        <begin position="192"/>
        <end position="233"/>
    </location>
</feature>
<dbReference type="PANTHER" id="PTHR43179:SF7">
    <property type="entry name" value="RHAMNOSYLTRANSFERASE WBBL"/>
    <property type="match status" value="1"/>
</dbReference>
<dbReference type="RefSeq" id="WP_190265976.1">
    <property type="nucleotide sequence ID" value="NZ_BAABAD010000003.1"/>
</dbReference>
<dbReference type="SUPFAM" id="SSF53448">
    <property type="entry name" value="Nucleotide-diphospho-sugar transferases"/>
    <property type="match status" value="1"/>
</dbReference>
<dbReference type="Gene3D" id="3.90.550.10">
    <property type="entry name" value="Spore Coat Polysaccharide Biosynthesis Protein SpsA, Chain A"/>
    <property type="match status" value="1"/>
</dbReference>
<dbReference type="Pfam" id="PF02709">
    <property type="entry name" value="Glyco_transf_7C"/>
    <property type="match status" value="1"/>
</dbReference>
<dbReference type="InterPro" id="IPR027791">
    <property type="entry name" value="Galactosyl_T_C"/>
</dbReference>
<dbReference type="Pfam" id="PF00535">
    <property type="entry name" value="Glycos_transf_2"/>
    <property type="match status" value="1"/>
</dbReference>
<dbReference type="Proteomes" id="UP000602395">
    <property type="component" value="Unassembled WGS sequence"/>
</dbReference>
<name>A0ABR7W933_9ACTN</name>
<evidence type="ECO:0000313" key="5">
    <source>
        <dbReference type="Proteomes" id="UP000602395"/>
    </source>
</evidence>
<sequence length="320" mass="35394">MTVADELESASDRSGPGPEVSVIMITYNAAGWTQRSLAAVGAAFSERNYELIILDNASTSLDRDELTRWAGPRATVVFSDTNLGFGPGCNRAVERARGRYLLFLNPDAVMEPRCGDLLVRFLEEDPRRGIVGGRITAPDGELDYGSCWGHQTVYSLACFASGLSTVLPRNRVANPEGLGSWQRDSVRQVGVITGCLMLMTRQLFEDLGGFDERFFMYGEDADLCWRAGQLGYRPSITPDARAVHAIGASSASVVAKQVLLFRGKATLITKRSAGLRLRIELGLLQTGVFLRAVLDRRFGVRRSRGWNGLWQQRAEWRRGW</sequence>
<gene>
    <name evidence="4" type="ORF">IDF66_05530</name>
</gene>
<organism evidence="4 5">
    <name type="scientific">Gordonia hankookensis</name>
    <dbReference type="NCBI Taxonomy" id="589403"/>
    <lineage>
        <taxon>Bacteria</taxon>
        <taxon>Bacillati</taxon>
        <taxon>Actinomycetota</taxon>
        <taxon>Actinomycetes</taxon>
        <taxon>Mycobacteriales</taxon>
        <taxon>Gordoniaceae</taxon>
        <taxon>Gordonia</taxon>
    </lineage>
</organism>
<accession>A0ABR7W933</accession>
<dbReference type="InterPro" id="IPR001173">
    <property type="entry name" value="Glyco_trans_2-like"/>
</dbReference>
<protein>
    <submittedName>
        <fullName evidence="4">Glycosyltransferase family 2 protein</fullName>
    </submittedName>
</protein>
<dbReference type="InterPro" id="IPR029044">
    <property type="entry name" value="Nucleotide-diphossugar_trans"/>
</dbReference>
<reference evidence="4 5" key="1">
    <citation type="submission" date="2020-09" db="EMBL/GenBank/DDBJ databases">
        <title>Novel species in genus Gordonia.</title>
        <authorList>
            <person name="Zhang G."/>
        </authorList>
    </citation>
    <scope>NUCLEOTIDE SEQUENCE [LARGE SCALE GENOMIC DNA]</scope>
    <source>
        <strain evidence="4 5">ON-33</strain>
    </source>
</reference>
<evidence type="ECO:0000313" key="4">
    <source>
        <dbReference type="EMBL" id="MBD1319036.1"/>
    </source>
</evidence>
<feature type="domain" description="Glycosyltransferase 2-like" evidence="2">
    <location>
        <begin position="21"/>
        <end position="159"/>
    </location>
</feature>
<evidence type="ECO:0000259" key="2">
    <source>
        <dbReference type="Pfam" id="PF00535"/>
    </source>
</evidence>
<evidence type="ECO:0000256" key="1">
    <source>
        <dbReference type="ARBA" id="ARBA00022679"/>
    </source>
</evidence>
<keyword evidence="5" id="KW-1185">Reference proteome</keyword>
<keyword evidence="1" id="KW-0808">Transferase</keyword>
<evidence type="ECO:0000259" key="3">
    <source>
        <dbReference type="Pfam" id="PF02709"/>
    </source>
</evidence>
<comment type="caution">
    <text evidence="4">The sequence shown here is derived from an EMBL/GenBank/DDBJ whole genome shotgun (WGS) entry which is preliminary data.</text>
</comment>
<dbReference type="CDD" id="cd04186">
    <property type="entry name" value="GT_2_like_c"/>
    <property type="match status" value="1"/>
</dbReference>
<dbReference type="PANTHER" id="PTHR43179">
    <property type="entry name" value="RHAMNOSYLTRANSFERASE WBBL"/>
    <property type="match status" value="1"/>
</dbReference>
<dbReference type="EMBL" id="JACWMS010000001">
    <property type="protein sequence ID" value="MBD1319036.1"/>
    <property type="molecule type" value="Genomic_DNA"/>
</dbReference>